<evidence type="ECO:0000259" key="7">
    <source>
        <dbReference type="Pfam" id="PF00557"/>
    </source>
</evidence>
<dbReference type="Pfam" id="PF00557">
    <property type="entry name" value="Peptidase_M24"/>
    <property type="match status" value="1"/>
</dbReference>
<feature type="binding site" evidence="5">
    <location>
        <position position="171"/>
    </location>
    <ligand>
        <name>a divalent metal cation</name>
        <dbReference type="ChEBI" id="CHEBI:60240"/>
        <label>2</label>
        <note>catalytic</note>
    </ligand>
</feature>
<dbReference type="AlphaFoldDB" id="A0AAV2HA68"/>
<evidence type="ECO:0000256" key="4">
    <source>
        <dbReference type="ARBA" id="ARBA00022801"/>
    </source>
</evidence>
<dbReference type="PROSITE" id="PS00680">
    <property type="entry name" value="MAP_1"/>
    <property type="match status" value="1"/>
</dbReference>
<dbReference type="EC" id="3.4.11.18" evidence="6"/>
<organism evidence="8 9">
    <name type="scientific">Lymnaea stagnalis</name>
    <name type="common">Great pond snail</name>
    <name type="synonym">Helix stagnalis</name>
    <dbReference type="NCBI Taxonomy" id="6523"/>
    <lineage>
        <taxon>Eukaryota</taxon>
        <taxon>Metazoa</taxon>
        <taxon>Spiralia</taxon>
        <taxon>Lophotrochozoa</taxon>
        <taxon>Mollusca</taxon>
        <taxon>Gastropoda</taxon>
        <taxon>Heterobranchia</taxon>
        <taxon>Euthyneura</taxon>
        <taxon>Panpulmonata</taxon>
        <taxon>Hygrophila</taxon>
        <taxon>Lymnaeoidea</taxon>
        <taxon>Lymnaeidae</taxon>
        <taxon>Lymnaea</taxon>
    </lineage>
</organism>
<dbReference type="Proteomes" id="UP001497497">
    <property type="component" value="Unassembled WGS sequence"/>
</dbReference>
<feature type="domain" description="Peptidase M24" evidence="7">
    <location>
        <begin position="78"/>
        <end position="306"/>
    </location>
</feature>
<comment type="similarity">
    <text evidence="5">Belongs to the peptidase M24A family. Methionine aminopeptidase type 1 subfamily.</text>
</comment>
<keyword evidence="2 5" id="KW-0645">Protease</keyword>
<feature type="binding site" evidence="5">
    <location>
        <position position="160"/>
    </location>
    <ligand>
        <name>a divalent metal cation</name>
        <dbReference type="ChEBI" id="CHEBI:60240"/>
        <label>1</label>
    </ligand>
</feature>
<dbReference type="InterPro" id="IPR002467">
    <property type="entry name" value="Pept_M24A_MAP1"/>
</dbReference>
<gene>
    <name evidence="8" type="ORF">GSLYS_00004233001</name>
</gene>
<proteinExistence type="inferred from homology"/>
<dbReference type="EMBL" id="CAXITT010000062">
    <property type="protein sequence ID" value="CAL1530100.1"/>
    <property type="molecule type" value="Genomic_DNA"/>
</dbReference>
<evidence type="ECO:0000256" key="1">
    <source>
        <dbReference type="ARBA" id="ARBA00022438"/>
    </source>
</evidence>
<evidence type="ECO:0000313" key="8">
    <source>
        <dbReference type="EMBL" id="CAL1530100.1"/>
    </source>
</evidence>
<comment type="catalytic activity">
    <reaction evidence="5 6">
        <text>Release of N-terminal amino acids, preferentially methionine, from peptides and arylamides.</text>
        <dbReference type="EC" id="3.4.11.18"/>
    </reaction>
</comment>
<keyword evidence="3 5" id="KW-0479">Metal-binding</keyword>
<dbReference type="GO" id="GO:0070006">
    <property type="term" value="F:metalloaminopeptidase activity"/>
    <property type="evidence" value="ECO:0007669"/>
    <property type="project" value="UniProtKB-UniRule"/>
</dbReference>
<comment type="caution">
    <text evidence="8">The sequence shown here is derived from an EMBL/GenBank/DDBJ whole genome shotgun (WGS) entry which is preliminary data.</text>
</comment>
<dbReference type="NCBIfam" id="TIGR00500">
    <property type="entry name" value="met_pdase_I"/>
    <property type="match status" value="1"/>
</dbReference>
<keyword evidence="1 5" id="KW-0031">Aminopeptidase</keyword>
<keyword evidence="9" id="KW-1185">Reference proteome</keyword>
<evidence type="ECO:0000256" key="6">
    <source>
        <dbReference type="RuleBase" id="RU003653"/>
    </source>
</evidence>
<evidence type="ECO:0000256" key="2">
    <source>
        <dbReference type="ARBA" id="ARBA00022670"/>
    </source>
</evidence>
<feature type="binding site" evidence="5">
    <location>
        <position position="234"/>
    </location>
    <ligand>
        <name>a divalent metal cation</name>
        <dbReference type="ChEBI" id="CHEBI:60240"/>
        <label>2</label>
        <note>catalytic</note>
    </ligand>
</feature>
<evidence type="ECO:0000313" key="9">
    <source>
        <dbReference type="Proteomes" id="UP001497497"/>
    </source>
</evidence>
<dbReference type="GO" id="GO:0046872">
    <property type="term" value="F:metal ion binding"/>
    <property type="evidence" value="ECO:0007669"/>
    <property type="project" value="UniProtKB-UniRule"/>
</dbReference>
<sequence length="314" mass="34297">MCRLYQILSLSHMGIQLQRSRMITTLSSLSHSRRTFSYSKNVSHKPIPSWIPLPSYAIDGDLKVPTNPEIKTKEQIGQMKPACQLAGSILRYVGDNLRIGMSTEEIDTMVYLKCIEAGAYPSPLHYKGFPKSVCTSVNNVACHGVPGTLTLNNGDIINVDVTVFFKGYHGDTSQTFLVGDVDERNKALVEAAELCRDAGINACHHGALFSDIGDYIYSTASEAGFEVIPYFCGHGIGEYFHGPPDIVHVPSDNVGQERMLSGMTFTIEPILCDGSPEIQVLDDGWTVVTKDGSNSAQFEHTILVTESGCEILTA</sequence>
<reference evidence="8 9" key="1">
    <citation type="submission" date="2024-04" db="EMBL/GenBank/DDBJ databases">
        <authorList>
            <consortium name="Genoscope - CEA"/>
            <person name="William W."/>
        </authorList>
    </citation>
    <scope>NUCLEOTIDE SEQUENCE [LARGE SCALE GENOMIC DNA]</scope>
</reference>
<dbReference type="Gene3D" id="3.90.230.10">
    <property type="entry name" value="Creatinase/methionine aminopeptidase superfamily"/>
    <property type="match status" value="1"/>
</dbReference>
<evidence type="ECO:0000256" key="5">
    <source>
        <dbReference type="HAMAP-Rule" id="MF_03174"/>
    </source>
</evidence>
<dbReference type="PANTHER" id="PTHR43330:SF8">
    <property type="entry name" value="METHIONINE AMINOPEPTIDASE 1D, MITOCHONDRIAL"/>
    <property type="match status" value="1"/>
</dbReference>
<dbReference type="PRINTS" id="PR00599">
    <property type="entry name" value="MAPEPTIDASE"/>
</dbReference>
<dbReference type="InterPro" id="IPR001714">
    <property type="entry name" value="Pept_M24_MAP"/>
</dbReference>
<keyword evidence="4 5" id="KW-0378">Hydrolase</keyword>
<dbReference type="GO" id="GO:0004239">
    <property type="term" value="F:initiator methionyl aminopeptidase activity"/>
    <property type="evidence" value="ECO:0007669"/>
    <property type="project" value="UniProtKB-UniRule"/>
</dbReference>
<dbReference type="InterPro" id="IPR000994">
    <property type="entry name" value="Pept_M24"/>
</dbReference>
<name>A0AAV2HA68_LYMST</name>
<comment type="cofactor">
    <cofactor evidence="5">
        <name>Co(2+)</name>
        <dbReference type="ChEBI" id="CHEBI:48828"/>
    </cofactor>
    <cofactor evidence="5">
        <name>Zn(2+)</name>
        <dbReference type="ChEBI" id="CHEBI:29105"/>
    </cofactor>
    <cofactor evidence="5">
        <name>Mn(2+)</name>
        <dbReference type="ChEBI" id="CHEBI:29035"/>
    </cofactor>
    <cofactor evidence="5">
        <name>Fe(2+)</name>
        <dbReference type="ChEBI" id="CHEBI:29033"/>
    </cofactor>
    <text evidence="5">Binds 2 divalent metal cations per subunit. Has a high-affinity and a low affinity metal-binding site. The true nature of the physiological cofactor is under debate. The enzyme is active with cobalt, zinc, manganese or divalent iron ions. Most likely, methionine aminopeptidases function as mononuclear Fe(2+)-metalloproteases under physiological conditions, and the catalytically relevant metal-binding site has been assigned to the histidine-containing high-affinity site.</text>
</comment>
<evidence type="ECO:0000256" key="3">
    <source>
        <dbReference type="ARBA" id="ARBA00022723"/>
    </source>
</evidence>
<comment type="function">
    <text evidence="6">Cotranslationally removes the N-terminal methionine from nascent proteins. The N-terminal methionine is often cleaved when the second residue in the primary sequence is small and uncharged (Met-Ala-, Cys, Gly, Pro, Ser, Thr, or Val).</text>
</comment>
<feature type="binding site" evidence="5">
    <location>
        <position position="299"/>
    </location>
    <ligand>
        <name>a divalent metal cation</name>
        <dbReference type="ChEBI" id="CHEBI:60240"/>
        <label>2</label>
        <note>catalytic</note>
    </ligand>
</feature>
<feature type="binding site" evidence="5">
    <location>
        <position position="143"/>
    </location>
    <ligand>
        <name>substrate</name>
    </ligand>
</feature>
<feature type="binding site" evidence="5">
    <location>
        <position position="299"/>
    </location>
    <ligand>
        <name>a divalent metal cation</name>
        <dbReference type="ChEBI" id="CHEBI:60240"/>
        <label>1</label>
    </ligand>
</feature>
<dbReference type="GO" id="GO:0006508">
    <property type="term" value="P:proteolysis"/>
    <property type="evidence" value="ECO:0007669"/>
    <property type="project" value="UniProtKB-KW"/>
</dbReference>
<dbReference type="InterPro" id="IPR036005">
    <property type="entry name" value="Creatinase/aminopeptidase-like"/>
</dbReference>
<dbReference type="SUPFAM" id="SSF55920">
    <property type="entry name" value="Creatinase/aminopeptidase"/>
    <property type="match status" value="1"/>
</dbReference>
<accession>A0AAV2HA68</accession>
<feature type="binding site" evidence="5">
    <location>
        <position position="171"/>
    </location>
    <ligand>
        <name>a divalent metal cation</name>
        <dbReference type="ChEBI" id="CHEBI:60240"/>
        <label>1</label>
    </ligand>
</feature>
<dbReference type="PANTHER" id="PTHR43330">
    <property type="entry name" value="METHIONINE AMINOPEPTIDASE"/>
    <property type="match status" value="1"/>
</dbReference>
<dbReference type="HAMAP" id="MF_01974">
    <property type="entry name" value="MetAP_1"/>
    <property type="match status" value="1"/>
</dbReference>
<feature type="binding site" evidence="5">
    <location>
        <position position="241"/>
    </location>
    <ligand>
        <name>substrate</name>
    </ligand>
</feature>
<feature type="binding site" evidence="5">
    <location>
        <position position="268"/>
    </location>
    <ligand>
        <name>a divalent metal cation</name>
        <dbReference type="ChEBI" id="CHEBI:60240"/>
        <label>2</label>
        <note>catalytic</note>
    </ligand>
</feature>
<protein>
    <recommendedName>
        <fullName evidence="6">Methionine aminopeptidase</fullName>
        <ecNumber evidence="6">3.4.11.18</ecNumber>
    </recommendedName>
</protein>
<dbReference type="CDD" id="cd01086">
    <property type="entry name" value="MetAP1"/>
    <property type="match status" value="1"/>
</dbReference>